<dbReference type="InterPro" id="IPR010044">
    <property type="entry name" value="MTAP"/>
</dbReference>
<proteinExistence type="predicted"/>
<accession>A0A227KNI2</accession>
<evidence type="ECO:0000259" key="3">
    <source>
        <dbReference type="Pfam" id="PF01048"/>
    </source>
</evidence>
<gene>
    <name evidence="4" type="ORF">ADH67_05805</name>
</gene>
<dbReference type="Gene3D" id="3.40.50.1580">
    <property type="entry name" value="Nucleoside phosphorylase domain"/>
    <property type="match status" value="1"/>
</dbReference>
<dbReference type="EMBL" id="NHMP01000003">
    <property type="protein sequence ID" value="OXE49647.1"/>
    <property type="molecule type" value="Genomic_DNA"/>
</dbReference>
<reference evidence="5" key="1">
    <citation type="submission" date="2017-05" db="EMBL/GenBank/DDBJ databases">
        <title>Improved OligoMM genomes.</title>
        <authorList>
            <person name="Garzetti D."/>
        </authorList>
    </citation>
    <scope>NUCLEOTIDE SEQUENCE [LARGE SCALE GENOMIC DNA]</scope>
    <source>
        <strain evidence="5">YL45</strain>
    </source>
</reference>
<dbReference type="PANTHER" id="PTHR42679:SF2">
    <property type="entry name" value="S-METHYL-5'-THIOADENOSINE PHOSPHORYLASE"/>
    <property type="match status" value="1"/>
</dbReference>
<evidence type="ECO:0000256" key="2">
    <source>
        <dbReference type="ARBA" id="ARBA00022679"/>
    </source>
</evidence>
<dbReference type="GO" id="GO:0005829">
    <property type="term" value="C:cytosol"/>
    <property type="evidence" value="ECO:0007669"/>
    <property type="project" value="TreeGrafter"/>
</dbReference>
<evidence type="ECO:0000256" key="1">
    <source>
        <dbReference type="ARBA" id="ARBA00022676"/>
    </source>
</evidence>
<dbReference type="GO" id="GO:0019509">
    <property type="term" value="P:L-methionine salvage from methylthioadenosine"/>
    <property type="evidence" value="ECO:0007669"/>
    <property type="project" value="TreeGrafter"/>
</dbReference>
<dbReference type="InterPro" id="IPR035994">
    <property type="entry name" value="Nucleoside_phosphorylase_sf"/>
</dbReference>
<dbReference type="CDD" id="cd09010">
    <property type="entry name" value="MTAP_SsMTAPII_like_MTIP"/>
    <property type="match status" value="1"/>
</dbReference>
<keyword evidence="2" id="KW-0808">Transferase</keyword>
<keyword evidence="5" id="KW-1185">Reference proteome</keyword>
<organism evidence="4 5">
    <name type="scientific">Turicimonas muris</name>
    <dbReference type="NCBI Taxonomy" id="1796652"/>
    <lineage>
        <taxon>Bacteria</taxon>
        <taxon>Pseudomonadati</taxon>
        <taxon>Pseudomonadota</taxon>
        <taxon>Betaproteobacteria</taxon>
        <taxon>Burkholderiales</taxon>
        <taxon>Sutterellaceae</taxon>
        <taxon>Turicimonas</taxon>
    </lineage>
</organism>
<dbReference type="Proteomes" id="UP000214610">
    <property type="component" value="Unassembled WGS sequence"/>
</dbReference>
<protein>
    <submittedName>
        <fullName evidence="4">5'-methylthioadenosine phosphorylase</fullName>
    </submittedName>
</protein>
<dbReference type="InterPro" id="IPR000845">
    <property type="entry name" value="Nucleoside_phosphorylase_d"/>
</dbReference>
<dbReference type="AlphaFoldDB" id="A0A227KNI2"/>
<evidence type="ECO:0000313" key="4">
    <source>
        <dbReference type="EMBL" id="OXE49647.1"/>
    </source>
</evidence>
<dbReference type="Pfam" id="PF01048">
    <property type="entry name" value="PNP_UDP_1"/>
    <property type="match status" value="1"/>
</dbReference>
<feature type="domain" description="Nucleoside phosphorylase" evidence="3">
    <location>
        <begin position="16"/>
        <end position="244"/>
    </location>
</feature>
<dbReference type="NCBIfam" id="NF006599">
    <property type="entry name" value="PRK09136.1"/>
    <property type="match status" value="1"/>
</dbReference>
<dbReference type="GO" id="GO:0009116">
    <property type="term" value="P:nucleoside metabolic process"/>
    <property type="evidence" value="ECO:0007669"/>
    <property type="project" value="InterPro"/>
</dbReference>
<keyword evidence="1" id="KW-0328">Glycosyltransferase</keyword>
<comment type="caution">
    <text evidence="4">The sequence shown here is derived from an EMBL/GenBank/DDBJ whole genome shotgun (WGS) entry which is preliminary data.</text>
</comment>
<sequence length="248" mass="27251">MERFVIIEGSVKLSQEELKITRTQAIPTPWGEPSAPFEFTEVEDKEIIVLPRHGRVCRKPPHLINYRANMWAIAQLAPKAVVALCSVGGIVEEDKPGSIAVPDQIIDYTWGRETSYNKGDSETITFIDFTEPFSEHLREKLLDAADDLLTPVIDGGTYAVRQGPRLETAAEIKKLAQDGAHYVGMTLMPEACLARELGLNYAAICQIVNPAAGIGLSSSKIDMKAFSDVSDEATKKSLKIALKAFESF</sequence>
<dbReference type="GO" id="GO:0017061">
    <property type="term" value="F:S-methyl-5-thioadenosine phosphorylase activity"/>
    <property type="evidence" value="ECO:0007669"/>
    <property type="project" value="InterPro"/>
</dbReference>
<dbReference type="SUPFAM" id="SSF53167">
    <property type="entry name" value="Purine and uridine phosphorylases"/>
    <property type="match status" value="1"/>
</dbReference>
<evidence type="ECO:0000313" key="5">
    <source>
        <dbReference type="Proteomes" id="UP000214610"/>
    </source>
</evidence>
<dbReference type="PANTHER" id="PTHR42679">
    <property type="entry name" value="S-METHYL-5'-THIOADENOSINE PHOSPHORYLASE"/>
    <property type="match status" value="1"/>
</dbReference>
<name>A0A227KNI2_9BURK</name>